<gene>
    <name evidence="7" type="ORF">LY90DRAFT_205842</name>
</gene>
<evidence type="ECO:0000256" key="6">
    <source>
        <dbReference type="SAM" id="Phobius"/>
    </source>
</evidence>
<evidence type="ECO:0000256" key="2">
    <source>
        <dbReference type="ARBA" id="ARBA00022729"/>
    </source>
</evidence>
<evidence type="ECO:0000313" key="7">
    <source>
        <dbReference type="EMBL" id="ORY08029.1"/>
    </source>
</evidence>
<feature type="transmembrane region" description="Helical" evidence="6">
    <location>
        <begin position="375"/>
        <end position="396"/>
    </location>
</feature>
<proteinExistence type="predicted"/>
<feature type="transmembrane region" description="Helical" evidence="6">
    <location>
        <begin position="339"/>
        <end position="363"/>
    </location>
</feature>
<reference evidence="7 8" key="1">
    <citation type="submission" date="2016-08" db="EMBL/GenBank/DDBJ databases">
        <title>A Parts List for Fungal Cellulosomes Revealed by Comparative Genomics.</title>
        <authorList>
            <consortium name="DOE Joint Genome Institute"/>
            <person name="Haitjema C.H."/>
            <person name="Gilmore S.P."/>
            <person name="Henske J.K."/>
            <person name="Solomon K.V."/>
            <person name="De Groot R."/>
            <person name="Kuo A."/>
            <person name="Mondo S.J."/>
            <person name="Salamov A.A."/>
            <person name="Labutti K."/>
            <person name="Zhao Z."/>
            <person name="Chiniquy J."/>
            <person name="Barry K."/>
            <person name="Brewer H.M."/>
            <person name="Purvine S.O."/>
            <person name="Wright A.T."/>
            <person name="Boxma B."/>
            <person name="Van Alen T."/>
            <person name="Hackstein J.H."/>
            <person name="Baker S.E."/>
            <person name="Grigoriev I.V."/>
            <person name="O'Malley M.A."/>
        </authorList>
    </citation>
    <scope>NUCLEOTIDE SEQUENCE [LARGE SCALE GENOMIC DNA]</scope>
    <source>
        <strain evidence="7 8">G1</strain>
    </source>
</reference>
<dbReference type="InterPro" id="IPR050490">
    <property type="entry name" value="Bact_solute-bd_prot1"/>
</dbReference>
<evidence type="ECO:0000256" key="1">
    <source>
        <dbReference type="ARBA" id="ARBA00022475"/>
    </source>
</evidence>
<organism evidence="7 8">
    <name type="scientific">Neocallimastix californiae</name>
    <dbReference type="NCBI Taxonomy" id="1754190"/>
    <lineage>
        <taxon>Eukaryota</taxon>
        <taxon>Fungi</taxon>
        <taxon>Fungi incertae sedis</taxon>
        <taxon>Chytridiomycota</taxon>
        <taxon>Chytridiomycota incertae sedis</taxon>
        <taxon>Neocallimastigomycetes</taxon>
        <taxon>Neocallimastigales</taxon>
        <taxon>Neocallimastigaceae</taxon>
        <taxon>Neocallimastix</taxon>
    </lineage>
</organism>
<feature type="transmembrane region" description="Helical" evidence="6">
    <location>
        <begin position="485"/>
        <end position="514"/>
    </location>
</feature>
<dbReference type="InterPro" id="IPR006059">
    <property type="entry name" value="SBP"/>
</dbReference>
<dbReference type="Gene3D" id="3.40.190.10">
    <property type="entry name" value="Periplasmic binding protein-like II"/>
    <property type="match status" value="1"/>
</dbReference>
<dbReference type="Pfam" id="PF13416">
    <property type="entry name" value="SBP_bac_8"/>
    <property type="match status" value="1"/>
</dbReference>
<keyword evidence="4" id="KW-0564">Palmitate</keyword>
<feature type="transmembrane region" description="Helical" evidence="6">
    <location>
        <begin position="445"/>
        <end position="465"/>
    </location>
</feature>
<feature type="non-terminal residue" evidence="7">
    <location>
        <position position="1"/>
    </location>
</feature>
<dbReference type="PANTHER" id="PTHR43649:SF33">
    <property type="entry name" value="POLYGALACTURONAN_RHAMNOGALACTURONAN-BINDING PROTEIN YTCQ"/>
    <property type="match status" value="1"/>
</dbReference>
<evidence type="ECO:0000313" key="8">
    <source>
        <dbReference type="Proteomes" id="UP000193920"/>
    </source>
</evidence>
<feature type="transmembrane region" description="Helical" evidence="6">
    <location>
        <begin position="408"/>
        <end position="424"/>
    </location>
</feature>
<keyword evidence="5" id="KW-0449">Lipoprotein</keyword>
<evidence type="ECO:0000256" key="5">
    <source>
        <dbReference type="ARBA" id="ARBA00023288"/>
    </source>
</evidence>
<keyword evidence="6" id="KW-1133">Transmembrane helix</keyword>
<dbReference type="EMBL" id="MCOG01000426">
    <property type="protein sequence ID" value="ORY08029.1"/>
    <property type="molecule type" value="Genomic_DNA"/>
</dbReference>
<protein>
    <submittedName>
        <fullName evidence="7">Periplasmic binding protein-like II</fullName>
    </submittedName>
</protein>
<dbReference type="AlphaFoldDB" id="A0A1Y1ZCW2"/>
<feature type="transmembrane region" description="Helical" evidence="6">
    <location>
        <begin position="557"/>
        <end position="581"/>
    </location>
</feature>
<comment type="caution">
    <text evidence="7">The sequence shown here is derived from an EMBL/GenBank/DDBJ whole genome shotgun (WGS) entry which is preliminary data.</text>
</comment>
<keyword evidence="8" id="KW-1185">Reference proteome</keyword>
<name>A0A1Y1ZCW2_9FUNG</name>
<dbReference type="PANTHER" id="PTHR43649">
    <property type="entry name" value="ARABINOSE-BINDING PROTEIN-RELATED"/>
    <property type="match status" value="1"/>
</dbReference>
<keyword evidence="6" id="KW-0812">Transmembrane</keyword>
<keyword evidence="2" id="KW-0732">Signal</keyword>
<keyword evidence="3 6" id="KW-0472">Membrane</keyword>
<accession>A0A1Y1ZCW2</accession>
<sequence length="656" mass="76435">LNRKNKKYDLFVFDPIYTKKYSPFLTVIDDWLPEYIEWYSEGASEQTSKYKGHWYSLPTFQKYKVMYSNLDYLKKYNMSIPLTWNEFIDTAEYILEKEHNLYNNTMLVGYNGFFPKNENSVCSLYEFVYSFRDEKSSPFPHFDSETAYEALEKLVEVKNRVSSNDLFLADETHNLGLLFTESIIFISLWDGFAHPSYKMTVLPGKKPGISGSALSSLNIGIPNFIDKKNKEASIQVLKFINSKEAQKKILKDFNLYSAIPSLYEDDNDEICKVRDCQFARNVQGIDRPIFQFDNYEVFSTKVIEILDGVLFHDKPIKEAITELDNISRFHKFSINDGSYSLVLMIISITLLGLLILTPIVLFIPALRKYFLIFSVYSWLIFIIGLLMILSTVFTYLGELKSSTCLERQVLLTLGYTLILIPALFKLAVNFPKINKYSDWIHNNKYIFIAIIIGIESFLNLFYLIFPMKIRELVMNKNEKNFSKCSFHTGGLVIAWIQIIIKLVLYILIDLLIFLEWNIRKIFYSTRVILLFITINELFFIVFIILKHMSISTFNVYYTLEISLIITIIFINYIYMFVIRLFHKKLGAIKDEEKLINSLLKFNNMPSNISSNMTSNVDQEKLTETKTGISNSTSTSKQNSSISSKILIYHYATESFK</sequence>
<dbReference type="Proteomes" id="UP000193920">
    <property type="component" value="Unassembled WGS sequence"/>
</dbReference>
<evidence type="ECO:0000256" key="4">
    <source>
        <dbReference type="ARBA" id="ARBA00023139"/>
    </source>
</evidence>
<evidence type="ECO:0000256" key="3">
    <source>
        <dbReference type="ARBA" id="ARBA00023136"/>
    </source>
</evidence>
<keyword evidence="1" id="KW-1003">Cell membrane</keyword>
<feature type="transmembrane region" description="Helical" evidence="6">
    <location>
        <begin position="526"/>
        <end position="545"/>
    </location>
</feature>
<dbReference type="OrthoDB" id="5574009at2759"/>
<dbReference type="SUPFAM" id="SSF53850">
    <property type="entry name" value="Periplasmic binding protein-like II"/>
    <property type="match status" value="1"/>
</dbReference>